<keyword evidence="3" id="KW-0472">Membrane</keyword>
<dbReference type="OrthoDB" id="9808602at2"/>
<dbReference type="GO" id="GO:0000271">
    <property type="term" value="P:polysaccharide biosynthetic process"/>
    <property type="evidence" value="ECO:0007669"/>
    <property type="project" value="UniProtKB-KW"/>
</dbReference>
<evidence type="ECO:0000313" key="5">
    <source>
        <dbReference type="EMBL" id="PWG03829.1"/>
    </source>
</evidence>
<protein>
    <submittedName>
        <fullName evidence="5">Sugar transferase</fullName>
    </submittedName>
</protein>
<dbReference type="PANTHER" id="PTHR30576">
    <property type="entry name" value="COLANIC BIOSYNTHESIS UDP-GLUCOSE LIPID CARRIER TRANSFERASE"/>
    <property type="match status" value="1"/>
</dbReference>
<comment type="caution">
    <text evidence="5">The sequence shown here is derived from an EMBL/GenBank/DDBJ whole genome shotgun (WGS) entry which is preliminary data.</text>
</comment>
<evidence type="ECO:0000313" key="6">
    <source>
        <dbReference type="Proteomes" id="UP000245916"/>
    </source>
</evidence>
<evidence type="ECO:0000256" key="3">
    <source>
        <dbReference type="SAM" id="Phobius"/>
    </source>
</evidence>
<proteinExistence type="inferred from homology"/>
<reference evidence="5 6" key="1">
    <citation type="submission" date="2018-05" db="EMBL/GenBank/DDBJ databases">
        <title>Genome of Sphingosinicella humi QZX222.</title>
        <authorList>
            <person name="Qiao Z."/>
            <person name="Wang G."/>
        </authorList>
    </citation>
    <scope>NUCLEOTIDE SEQUENCE [LARGE SCALE GENOMIC DNA]</scope>
    <source>
        <strain evidence="5 6">QZX222</strain>
    </source>
</reference>
<keyword evidence="5" id="KW-0808">Transferase</keyword>
<dbReference type="Proteomes" id="UP000245916">
    <property type="component" value="Unassembled WGS sequence"/>
</dbReference>
<gene>
    <name evidence="5" type="ORF">DF286_03910</name>
</gene>
<feature type="transmembrane region" description="Helical" evidence="3">
    <location>
        <begin position="94"/>
        <end position="115"/>
    </location>
</feature>
<dbReference type="Pfam" id="PF02397">
    <property type="entry name" value="Bac_transf"/>
    <property type="match status" value="1"/>
</dbReference>
<keyword evidence="3" id="KW-1133">Transmembrane helix</keyword>
<evidence type="ECO:0000256" key="1">
    <source>
        <dbReference type="ARBA" id="ARBA00006464"/>
    </source>
</evidence>
<dbReference type="PANTHER" id="PTHR30576:SF10">
    <property type="entry name" value="SLL5057 PROTEIN"/>
    <property type="match status" value="1"/>
</dbReference>
<keyword evidence="2" id="KW-0270">Exopolysaccharide synthesis</keyword>
<feature type="domain" description="Bacterial sugar transferase" evidence="4">
    <location>
        <begin position="89"/>
        <end position="260"/>
    </location>
</feature>
<sequence>MAVELLRSKENVETVNIVCSKIFDKPKDGSGVRSGFVANTVWAVISAIKPVVDVSEVVDNVIEACYGRRRGTIICSSDQADNYVYRFGKRTLDLCVATAVSLFLSWAIALIWIAVRLTSSGPAIFAQARVGENGRIFICYKFRTMHSGTRQAATHEISSSAVTPLGSWLRRTKLDELPQVWNVFRGDISFVGPRPCLPVQSELIEERMRRRVYAVKPGITGLAQINDIDMSHPGRLAEWDARYVALRSLWNDIRIMMLTILGRGKGDRTIAN</sequence>
<dbReference type="InterPro" id="IPR003362">
    <property type="entry name" value="Bact_transf"/>
</dbReference>
<organism evidence="5 6">
    <name type="scientific">Allosphingosinicella humi</name>
    <dbReference type="NCBI Taxonomy" id="2068657"/>
    <lineage>
        <taxon>Bacteria</taxon>
        <taxon>Pseudomonadati</taxon>
        <taxon>Pseudomonadota</taxon>
        <taxon>Alphaproteobacteria</taxon>
        <taxon>Sphingomonadales</taxon>
        <taxon>Sphingomonadaceae</taxon>
        <taxon>Allosphingosinicella</taxon>
    </lineage>
</organism>
<dbReference type="EMBL" id="QFFF01000001">
    <property type="protein sequence ID" value="PWG03829.1"/>
    <property type="molecule type" value="Genomic_DNA"/>
</dbReference>
<keyword evidence="3" id="KW-0812">Transmembrane</keyword>
<comment type="similarity">
    <text evidence="1">Belongs to the bacterial sugar transferase family.</text>
</comment>
<keyword evidence="6" id="KW-1185">Reference proteome</keyword>
<dbReference type="AlphaFoldDB" id="A0A2U2J667"/>
<dbReference type="GO" id="GO:0016780">
    <property type="term" value="F:phosphotransferase activity, for other substituted phosphate groups"/>
    <property type="evidence" value="ECO:0007669"/>
    <property type="project" value="TreeGrafter"/>
</dbReference>
<evidence type="ECO:0000259" key="4">
    <source>
        <dbReference type="Pfam" id="PF02397"/>
    </source>
</evidence>
<name>A0A2U2J667_9SPHN</name>
<evidence type="ECO:0000256" key="2">
    <source>
        <dbReference type="ARBA" id="ARBA00023169"/>
    </source>
</evidence>
<accession>A0A2U2J667</accession>